<keyword evidence="5 12" id="KW-0812">Transmembrane</keyword>
<evidence type="ECO:0000256" key="9">
    <source>
        <dbReference type="ARBA" id="ARBA00023136"/>
    </source>
</evidence>
<dbReference type="CDD" id="cd00310">
    <property type="entry name" value="ATP-synt_Fo_a_6"/>
    <property type="match status" value="1"/>
</dbReference>
<dbReference type="NCBIfam" id="TIGR01131">
    <property type="entry name" value="ATP_synt_6_or_A"/>
    <property type="match status" value="1"/>
</dbReference>
<keyword evidence="9 12" id="KW-0472">Membrane</keyword>
<keyword evidence="6" id="KW-0375">Hydrogen ion transport</keyword>
<evidence type="ECO:0000256" key="12">
    <source>
        <dbReference type="SAM" id="Phobius"/>
    </source>
</evidence>
<gene>
    <name evidence="13" type="primary">ATP6</name>
</gene>
<feature type="transmembrane region" description="Helical" evidence="12">
    <location>
        <begin position="127"/>
        <end position="152"/>
    </location>
</feature>
<keyword evidence="8" id="KW-0406">Ion transport</keyword>
<feature type="transmembrane region" description="Helical" evidence="12">
    <location>
        <begin position="71"/>
        <end position="95"/>
    </location>
</feature>
<evidence type="ECO:0000256" key="6">
    <source>
        <dbReference type="ARBA" id="ARBA00022781"/>
    </source>
</evidence>
<dbReference type="InterPro" id="IPR045083">
    <property type="entry name" value="ATP_synth_F0_asu_bact/mt"/>
</dbReference>
<dbReference type="InterPro" id="IPR035908">
    <property type="entry name" value="F0_ATP_A_sf"/>
</dbReference>
<dbReference type="InterPro" id="IPR023011">
    <property type="entry name" value="ATP_synth_F0_asu_AS"/>
</dbReference>
<feature type="transmembrane region" description="Helical" evidence="12">
    <location>
        <begin position="101"/>
        <end position="120"/>
    </location>
</feature>
<dbReference type="GO" id="GO:0005743">
    <property type="term" value="C:mitochondrial inner membrane"/>
    <property type="evidence" value="ECO:0007669"/>
    <property type="project" value="UniProtKB-SubCell"/>
</dbReference>
<feature type="transmembrane region" description="Helical" evidence="12">
    <location>
        <begin position="172"/>
        <end position="196"/>
    </location>
</feature>
<name>A0A6H1PGH8_9MOLL</name>
<keyword evidence="3" id="KW-0813">Transport</keyword>
<evidence type="ECO:0000256" key="8">
    <source>
        <dbReference type="ARBA" id="ARBA00023065"/>
    </source>
</evidence>
<evidence type="ECO:0000313" key="13">
    <source>
        <dbReference type="EMBL" id="QIZ12648.1"/>
    </source>
</evidence>
<sequence>MLMDIFSNFDEQNFTFLSLSCMVWLMGLLPLFLYNFPYWISESRWNSLLLLPMFFMSSQVMRSYGRNLNGFINIVVSFFVMLIMINMTGLFPYVFSVSSHLSFALCMAIPFWGSLILSGVKSNFKEVIAHLLPLGSPVALNPFLVLVETVSISVRPITLSVRLVANMSAGHIILGLIGSYLSSGIFIYPLLVSLLLMMIQTFYFLFEIAVGLIQAYIFSLLVTLYSDDHPSN</sequence>
<feature type="transmembrane region" description="Helical" evidence="12">
    <location>
        <begin position="203"/>
        <end position="225"/>
    </location>
</feature>
<geneLocation type="mitochondrion" evidence="13"/>
<evidence type="ECO:0000256" key="10">
    <source>
        <dbReference type="ARBA" id="ARBA00023310"/>
    </source>
</evidence>
<dbReference type="SUPFAM" id="SSF81336">
    <property type="entry name" value="F1F0 ATP synthase subunit A"/>
    <property type="match status" value="1"/>
</dbReference>
<organism evidence="13">
    <name type="scientific">Callochiton steinenii</name>
    <dbReference type="NCBI Taxonomy" id="2719128"/>
    <lineage>
        <taxon>Eukaryota</taxon>
        <taxon>Metazoa</taxon>
        <taxon>Spiralia</taxon>
        <taxon>Lophotrochozoa</taxon>
        <taxon>Mollusca</taxon>
        <taxon>Polyplacophora</taxon>
        <taxon>Neoloricata</taxon>
        <taxon>Chitonida</taxon>
        <taxon>Chitonina</taxon>
        <taxon>Callochitonidae</taxon>
        <taxon>Callochiton</taxon>
    </lineage>
</organism>
<dbReference type="PRINTS" id="PR00123">
    <property type="entry name" value="ATPASEA"/>
</dbReference>
<dbReference type="Gene3D" id="1.20.120.220">
    <property type="entry name" value="ATP synthase, F0 complex, subunit A"/>
    <property type="match status" value="1"/>
</dbReference>
<dbReference type="PANTHER" id="PTHR11410:SF0">
    <property type="entry name" value="ATP SYNTHASE SUBUNIT A"/>
    <property type="match status" value="1"/>
</dbReference>
<dbReference type="PROSITE" id="PS00449">
    <property type="entry name" value="ATPASE_A"/>
    <property type="match status" value="1"/>
</dbReference>
<keyword evidence="4" id="KW-0138">CF(0)</keyword>
<reference evidence="13" key="1">
    <citation type="journal article" date="2020" name="BMC Evol. Biol.">
        <title>A mitogenomic phylogeny of chitons (Mollusca: Polyplacophora).</title>
        <authorList>
            <person name="Irisarri I."/>
            <person name="Uribe J.E."/>
            <person name="Eernisse D.J."/>
            <person name="Zardoya R."/>
        </authorList>
    </citation>
    <scope>NUCLEOTIDE SEQUENCE</scope>
</reference>
<proteinExistence type="inferred from homology"/>
<evidence type="ECO:0000256" key="7">
    <source>
        <dbReference type="ARBA" id="ARBA00022989"/>
    </source>
</evidence>
<dbReference type="AlphaFoldDB" id="A0A6H1PGH8"/>
<evidence type="ECO:0000256" key="4">
    <source>
        <dbReference type="ARBA" id="ARBA00022547"/>
    </source>
</evidence>
<dbReference type="Pfam" id="PF00119">
    <property type="entry name" value="ATP-synt_A"/>
    <property type="match status" value="1"/>
</dbReference>
<accession>A0A6H1PGH8</accession>
<evidence type="ECO:0000256" key="3">
    <source>
        <dbReference type="ARBA" id="ARBA00022448"/>
    </source>
</evidence>
<evidence type="ECO:0000256" key="1">
    <source>
        <dbReference type="ARBA" id="ARBA00004141"/>
    </source>
</evidence>
<comment type="similarity">
    <text evidence="2">Belongs to the ATPase A chain family.</text>
</comment>
<dbReference type="InterPro" id="IPR000568">
    <property type="entry name" value="ATP_synth_F0_asu"/>
</dbReference>
<keyword evidence="13" id="KW-0496">Mitochondrion</keyword>
<keyword evidence="7 12" id="KW-1133">Transmembrane helix</keyword>
<keyword evidence="10" id="KW-0066">ATP synthesis</keyword>
<comment type="subcellular location">
    <subcellularLocation>
        <location evidence="1">Membrane</location>
        <topology evidence="1">Multi-pass membrane protein</topology>
    </subcellularLocation>
    <subcellularLocation>
        <location evidence="11">Mitochondrion inner membrane</location>
        <topology evidence="11">Multi-pass membrane protein</topology>
    </subcellularLocation>
</comment>
<evidence type="ECO:0000256" key="11">
    <source>
        <dbReference type="RuleBase" id="RU004450"/>
    </source>
</evidence>
<protein>
    <recommendedName>
        <fullName evidence="11">ATP synthase subunit a</fullName>
    </recommendedName>
</protein>
<dbReference type="EMBL" id="MN864061">
    <property type="protein sequence ID" value="QIZ12648.1"/>
    <property type="molecule type" value="Genomic_DNA"/>
</dbReference>
<dbReference type="PANTHER" id="PTHR11410">
    <property type="entry name" value="ATP SYNTHASE SUBUNIT A"/>
    <property type="match status" value="1"/>
</dbReference>
<dbReference type="GO" id="GO:0046933">
    <property type="term" value="F:proton-transporting ATP synthase activity, rotational mechanism"/>
    <property type="evidence" value="ECO:0007669"/>
    <property type="project" value="TreeGrafter"/>
</dbReference>
<evidence type="ECO:0000256" key="5">
    <source>
        <dbReference type="ARBA" id="ARBA00022692"/>
    </source>
</evidence>
<feature type="transmembrane region" description="Helical" evidence="12">
    <location>
        <begin position="12"/>
        <end position="33"/>
    </location>
</feature>
<dbReference type="GO" id="GO:0045259">
    <property type="term" value="C:proton-transporting ATP synthase complex"/>
    <property type="evidence" value="ECO:0007669"/>
    <property type="project" value="UniProtKB-KW"/>
</dbReference>
<evidence type="ECO:0000256" key="2">
    <source>
        <dbReference type="ARBA" id="ARBA00006810"/>
    </source>
</evidence>